<comment type="caution">
    <text evidence="1">The sequence shown here is derived from an EMBL/GenBank/DDBJ whole genome shotgun (WGS) entry which is preliminary data.</text>
</comment>
<keyword evidence="2" id="KW-1185">Reference proteome</keyword>
<name>A0AAD6MKT5_9ROSI</name>
<reference evidence="1" key="1">
    <citation type="journal article" date="2023" name="Mol. Ecol. Resour.">
        <title>Chromosome-level genome assembly of a triploid poplar Populus alba 'Berolinensis'.</title>
        <authorList>
            <person name="Chen S."/>
            <person name="Yu Y."/>
            <person name="Wang X."/>
            <person name="Wang S."/>
            <person name="Zhang T."/>
            <person name="Zhou Y."/>
            <person name="He R."/>
            <person name="Meng N."/>
            <person name="Wang Y."/>
            <person name="Liu W."/>
            <person name="Liu Z."/>
            <person name="Liu J."/>
            <person name="Guo Q."/>
            <person name="Huang H."/>
            <person name="Sederoff R.R."/>
            <person name="Wang G."/>
            <person name="Qu G."/>
            <person name="Chen S."/>
        </authorList>
    </citation>
    <scope>NUCLEOTIDE SEQUENCE</scope>
    <source>
        <strain evidence="1">SC-2020</strain>
    </source>
</reference>
<evidence type="ECO:0000313" key="2">
    <source>
        <dbReference type="Proteomes" id="UP001164929"/>
    </source>
</evidence>
<proteinExistence type="predicted"/>
<accession>A0AAD6MKT5</accession>
<dbReference type="EMBL" id="JAQIZT010000008">
    <property type="protein sequence ID" value="KAJ6987401.1"/>
    <property type="molecule type" value="Genomic_DNA"/>
</dbReference>
<sequence length="205" mass="23182">MGFAFPVVDRKHGAGDTVLLRTRVNSVTNMSAEVVAFACLDRVMFQFYISPREWSSSGDWDEFVFTIIERVAAFEHRKRQVKCKISDFPISKGKFIAHNTNLKPPMLDSHQNPFPHHHGHHEEDFLLQFSLPAKAEEDTVAARNTLTPKIHGRSGSPSRATTLRLQSLPFLVTKCSNMFSGIDRTVDMDNHVVIQMTCPERNATS</sequence>
<dbReference type="AlphaFoldDB" id="A0AAD6MKT5"/>
<organism evidence="1 2">
    <name type="scientific">Populus alba x Populus x berolinensis</name>
    <dbReference type="NCBI Taxonomy" id="444605"/>
    <lineage>
        <taxon>Eukaryota</taxon>
        <taxon>Viridiplantae</taxon>
        <taxon>Streptophyta</taxon>
        <taxon>Embryophyta</taxon>
        <taxon>Tracheophyta</taxon>
        <taxon>Spermatophyta</taxon>
        <taxon>Magnoliopsida</taxon>
        <taxon>eudicotyledons</taxon>
        <taxon>Gunneridae</taxon>
        <taxon>Pentapetalae</taxon>
        <taxon>rosids</taxon>
        <taxon>fabids</taxon>
        <taxon>Malpighiales</taxon>
        <taxon>Salicaceae</taxon>
        <taxon>Saliceae</taxon>
        <taxon>Populus</taxon>
    </lineage>
</organism>
<dbReference type="Proteomes" id="UP001164929">
    <property type="component" value="Chromosome 8"/>
</dbReference>
<gene>
    <name evidence="1" type="ORF">NC653_020608</name>
</gene>
<evidence type="ECO:0000313" key="1">
    <source>
        <dbReference type="EMBL" id="KAJ6987401.1"/>
    </source>
</evidence>
<protein>
    <submittedName>
        <fullName evidence="1">Uncharacterized protein</fullName>
    </submittedName>
</protein>